<dbReference type="PANTHER" id="PTHR11527">
    <property type="entry name" value="HEAT-SHOCK PROTEIN 20 FAMILY MEMBER"/>
    <property type="match status" value="1"/>
</dbReference>
<organism evidence="4">
    <name type="scientific">Vibrio lentus</name>
    <dbReference type="NCBI Taxonomy" id="136468"/>
    <lineage>
        <taxon>Bacteria</taxon>
        <taxon>Pseudomonadati</taxon>
        <taxon>Pseudomonadota</taxon>
        <taxon>Gammaproteobacteria</taxon>
        <taxon>Vibrionales</taxon>
        <taxon>Vibrionaceae</taxon>
        <taxon>Vibrio</taxon>
    </lineage>
</organism>
<dbReference type="RefSeq" id="WP_102282389.1">
    <property type="nucleotide sequence ID" value="NZ_JAJGZN020000006.1"/>
</dbReference>
<dbReference type="EMBL" id="MCXM01000004">
    <property type="protein sequence ID" value="PMK49136.1"/>
    <property type="molecule type" value="Genomic_DNA"/>
</dbReference>
<dbReference type="AlphaFoldDB" id="A0AB36XT49"/>
<evidence type="ECO:0000259" key="3">
    <source>
        <dbReference type="PROSITE" id="PS01031"/>
    </source>
</evidence>
<dbReference type="CDD" id="cd06464">
    <property type="entry name" value="ACD_sHsps-like"/>
    <property type="match status" value="1"/>
</dbReference>
<protein>
    <recommendedName>
        <fullName evidence="3">SHSP domain-containing protein</fullName>
    </recommendedName>
</protein>
<gene>
    <name evidence="4" type="ORF">BCT99_11295</name>
</gene>
<reference evidence="4" key="2">
    <citation type="submission" date="2016-07" db="EMBL/GenBank/DDBJ databases">
        <authorList>
            <person name="Kauffman K."/>
            <person name="Arevalo P."/>
            <person name="Polz M.F."/>
        </authorList>
    </citation>
    <scope>NUCLEOTIDE SEQUENCE</scope>
    <source>
        <strain evidence="4">10N.261.52.F7</strain>
    </source>
</reference>
<dbReference type="Gene3D" id="2.60.40.790">
    <property type="match status" value="1"/>
</dbReference>
<accession>A0AB36XT49</accession>
<comment type="similarity">
    <text evidence="1 2">Belongs to the small heat shock protein (HSP20) family.</text>
</comment>
<feature type="domain" description="SHSP" evidence="3">
    <location>
        <begin position="89"/>
        <end position="202"/>
    </location>
</feature>
<proteinExistence type="inferred from homology"/>
<dbReference type="Pfam" id="PF00011">
    <property type="entry name" value="HSP20"/>
    <property type="match status" value="1"/>
</dbReference>
<name>A0AB36XT49_9VIBR</name>
<sequence length="202" mass="22697">MNIKKLNPWNWFKYEEDPNNQIPVSKNEAFSEARTGGTTLASPQQSSLLQLHQEMDRLFDDIWQSLRMPSSSHLSRASSLLISNPLSNRLLNANRAKLDVSGGENEYEISVELPGLSENDIQIELSANTLIVKGQMQEDKESKGKQYYCVERSMGAFQRTLSLPEDVDQEAISATLKNGLLIIQLPRKTTATDNIKRISISS</sequence>
<evidence type="ECO:0000313" key="4">
    <source>
        <dbReference type="EMBL" id="PMK49136.1"/>
    </source>
</evidence>
<evidence type="ECO:0000256" key="2">
    <source>
        <dbReference type="RuleBase" id="RU003616"/>
    </source>
</evidence>
<evidence type="ECO:0000256" key="1">
    <source>
        <dbReference type="PROSITE-ProRule" id="PRU00285"/>
    </source>
</evidence>
<dbReference type="InterPro" id="IPR002068">
    <property type="entry name" value="A-crystallin/Hsp20_dom"/>
</dbReference>
<dbReference type="InterPro" id="IPR008978">
    <property type="entry name" value="HSP20-like_chaperone"/>
</dbReference>
<reference evidence="4" key="3">
    <citation type="journal article" date="2018" name="Nature">
        <title>A major lineage of non-tailed dsDNA viruses as unrecognized killers of marine bacteria.</title>
        <authorList>
            <person name="Kauffman K.M."/>
            <person name="Hussain F.A."/>
            <person name="Yang J."/>
            <person name="Arevalo P."/>
            <person name="Brown J.M."/>
            <person name="Chang W.K."/>
            <person name="VanInsberghe D."/>
            <person name="Elsherbini J."/>
            <person name="Sharma R.S."/>
            <person name="Cutler M.B."/>
            <person name="Kelly L."/>
            <person name="Polz M.F."/>
        </authorList>
    </citation>
    <scope>NUCLEOTIDE SEQUENCE</scope>
    <source>
        <strain evidence="4">10N.261.52.F7</strain>
    </source>
</reference>
<dbReference type="InterPro" id="IPR031107">
    <property type="entry name" value="Small_HSP"/>
</dbReference>
<reference key="1">
    <citation type="submission" date="2016-07" db="EMBL/GenBank/DDBJ databases">
        <title>Nontailed viruses are major unrecognized killers of bacteria in the ocean.</title>
        <authorList>
            <person name="Kauffman K."/>
            <person name="Hussain F."/>
            <person name="Yang J."/>
            <person name="Arevalo P."/>
            <person name="Brown J."/>
            <person name="Cutler M."/>
            <person name="Kelly L."/>
            <person name="Polz M.F."/>
        </authorList>
    </citation>
    <scope>NUCLEOTIDE SEQUENCE [LARGE SCALE GENOMIC DNA]</scope>
    <source>
        <strain>10N.261.52.F7</strain>
    </source>
</reference>
<dbReference type="SUPFAM" id="SSF49764">
    <property type="entry name" value="HSP20-like chaperones"/>
    <property type="match status" value="1"/>
</dbReference>
<comment type="caution">
    <text evidence="4">The sequence shown here is derived from an EMBL/GenBank/DDBJ whole genome shotgun (WGS) entry which is preliminary data.</text>
</comment>
<dbReference type="PROSITE" id="PS01031">
    <property type="entry name" value="SHSP"/>
    <property type="match status" value="1"/>
</dbReference>